<dbReference type="AlphaFoldDB" id="A0A2I0AUQ6"/>
<evidence type="ECO:0000259" key="8">
    <source>
        <dbReference type="Pfam" id="PF14768"/>
    </source>
</evidence>
<keyword evidence="10" id="KW-1185">Reference proteome</keyword>
<dbReference type="Pfam" id="PF14768">
    <property type="entry name" value="RPA_interact_C"/>
    <property type="match status" value="1"/>
</dbReference>
<keyword evidence="4" id="KW-0862">Zinc</keyword>
<dbReference type="InterPro" id="IPR028155">
    <property type="entry name" value="RPA_interact_central"/>
</dbReference>
<comment type="subcellular location">
    <subcellularLocation>
        <location evidence="1">Nucleus</location>
    </subcellularLocation>
</comment>
<evidence type="ECO:0000256" key="2">
    <source>
        <dbReference type="ARBA" id="ARBA00022723"/>
    </source>
</evidence>
<evidence type="ECO:0000256" key="4">
    <source>
        <dbReference type="ARBA" id="ARBA00022833"/>
    </source>
</evidence>
<sequence length="265" mass="31347">MHESKTRRENPKTHRCNWKHKLRQNCLRRVQEERAQLLWKIRSNGRRDSHKKEVVESTFRDIVSDEFEKIKQSALGICHEISNSKNDDSLWEYDSMSSEIQSEDIMIEMERVLYRDLREEKIRRELEFIEEEDEYLAQVVFEHMQINDDQDLKNRIWCPICKRGELKETHNLIYCTGCSLQLDLENDKVDLQFLKARLGEVHVGHLDRGCKATPEFCVETVFDLTALYSPVRPGGRPTISPRRPPNGFPRRMRCPGLRDASLFLS</sequence>
<dbReference type="Proteomes" id="UP000236161">
    <property type="component" value="Unassembled WGS sequence"/>
</dbReference>
<dbReference type="Pfam" id="PF14766">
    <property type="entry name" value="RPA_interact_N"/>
    <property type="match status" value="1"/>
</dbReference>
<keyword evidence="3" id="KW-0863">Zinc-finger</keyword>
<feature type="domain" description="RPA-interacting protein central" evidence="7">
    <location>
        <begin position="57"/>
        <end position="140"/>
    </location>
</feature>
<dbReference type="EMBL" id="KZ451950">
    <property type="protein sequence ID" value="PKA59279.1"/>
    <property type="molecule type" value="Genomic_DNA"/>
</dbReference>
<dbReference type="InterPro" id="IPR028156">
    <property type="entry name" value="RIP"/>
</dbReference>
<keyword evidence="2" id="KW-0479">Metal-binding</keyword>
<accession>A0A2I0AUQ6</accession>
<keyword evidence="5" id="KW-0539">Nucleus</keyword>
<evidence type="ECO:0008006" key="11">
    <source>
        <dbReference type="Google" id="ProtNLM"/>
    </source>
</evidence>
<dbReference type="InterPro" id="IPR028158">
    <property type="entry name" value="RPA_interact_N_dom"/>
</dbReference>
<dbReference type="OrthoDB" id="435311at2759"/>
<evidence type="ECO:0000256" key="1">
    <source>
        <dbReference type="ARBA" id="ARBA00004123"/>
    </source>
</evidence>
<evidence type="ECO:0000259" key="7">
    <source>
        <dbReference type="Pfam" id="PF14767"/>
    </source>
</evidence>
<protein>
    <recommendedName>
        <fullName evidence="11">RPA-interacting protein A</fullName>
    </recommendedName>
</protein>
<dbReference type="STRING" id="1088818.A0A2I0AUQ6"/>
<dbReference type="GO" id="GO:0006606">
    <property type="term" value="P:protein import into nucleus"/>
    <property type="evidence" value="ECO:0007669"/>
    <property type="project" value="TreeGrafter"/>
</dbReference>
<feature type="domain" description="RPA-interacting protein N-terminal" evidence="6">
    <location>
        <begin position="14"/>
        <end position="43"/>
    </location>
</feature>
<dbReference type="PANTHER" id="PTHR31742">
    <property type="entry name" value="RPA-INTERACTING PROTEIN RPAIN"/>
    <property type="match status" value="1"/>
</dbReference>
<dbReference type="InterPro" id="IPR028159">
    <property type="entry name" value="RPA_interact_C_dom"/>
</dbReference>
<evidence type="ECO:0000259" key="6">
    <source>
        <dbReference type="Pfam" id="PF14766"/>
    </source>
</evidence>
<evidence type="ECO:0000256" key="5">
    <source>
        <dbReference type="ARBA" id="ARBA00023242"/>
    </source>
</evidence>
<evidence type="ECO:0000313" key="9">
    <source>
        <dbReference type="EMBL" id="PKA59279.1"/>
    </source>
</evidence>
<dbReference type="GO" id="GO:0008270">
    <property type="term" value="F:zinc ion binding"/>
    <property type="evidence" value="ECO:0007669"/>
    <property type="project" value="UniProtKB-KW"/>
</dbReference>
<gene>
    <name evidence="9" type="ORF">AXF42_Ash001373</name>
</gene>
<dbReference type="Pfam" id="PF14767">
    <property type="entry name" value="RPA_interact_M"/>
    <property type="match status" value="1"/>
</dbReference>
<evidence type="ECO:0000256" key="3">
    <source>
        <dbReference type="ARBA" id="ARBA00022771"/>
    </source>
</evidence>
<organism evidence="9 10">
    <name type="scientific">Apostasia shenzhenica</name>
    <dbReference type="NCBI Taxonomy" id="1088818"/>
    <lineage>
        <taxon>Eukaryota</taxon>
        <taxon>Viridiplantae</taxon>
        <taxon>Streptophyta</taxon>
        <taxon>Embryophyta</taxon>
        <taxon>Tracheophyta</taxon>
        <taxon>Spermatophyta</taxon>
        <taxon>Magnoliopsida</taxon>
        <taxon>Liliopsida</taxon>
        <taxon>Asparagales</taxon>
        <taxon>Orchidaceae</taxon>
        <taxon>Apostasioideae</taxon>
        <taxon>Apostasia</taxon>
    </lineage>
</organism>
<feature type="domain" description="RPA-interacting protein C-terminal" evidence="8">
    <location>
        <begin position="157"/>
        <end position="228"/>
    </location>
</feature>
<reference evidence="9 10" key="1">
    <citation type="journal article" date="2017" name="Nature">
        <title>The Apostasia genome and the evolution of orchids.</title>
        <authorList>
            <person name="Zhang G.Q."/>
            <person name="Liu K.W."/>
            <person name="Li Z."/>
            <person name="Lohaus R."/>
            <person name="Hsiao Y.Y."/>
            <person name="Niu S.C."/>
            <person name="Wang J.Y."/>
            <person name="Lin Y.C."/>
            <person name="Xu Q."/>
            <person name="Chen L.J."/>
            <person name="Yoshida K."/>
            <person name="Fujiwara S."/>
            <person name="Wang Z.W."/>
            <person name="Zhang Y.Q."/>
            <person name="Mitsuda N."/>
            <person name="Wang M."/>
            <person name="Liu G.H."/>
            <person name="Pecoraro L."/>
            <person name="Huang H.X."/>
            <person name="Xiao X.J."/>
            <person name="Lin M."/>
            <person name="Wu X.Y."/>
            <person name="Wu W.L."/>
            <person name="Chen Y.Y."/>
            <person name="Chang S.B."/>
            <person name="Sakamoto S."/>
            <person name="Ohme-Takagi M."/>
            <person name="Yagi M."/>
            <person name="Zeng S.J."/>
            <person name="Shen C.Y."/>
            <person name="Yeh C.M."/>
            <person name="Luo Y.B."/>
            <person name="Tsai W.C."/>
            <person name="Van de Peer Y."/>
            <person name="Liu Z.J."/>
        </authorList>
    </citation>
    <scope>NUCLEOTIDE SEQUENCE [LARGE SCALE GENOMIC DNA]</scope>
    <source>
        <strain evidence="10">cv. Shenzhen</strain>
        <tissue evidence="9">Stem</tissue>
    </source>
</reference>
<dbReference type="PANTHER" id="PTHR31742:SF1">
    <property type="entry name" value="RPA-INTERACTING PROTEIN"/>
    <property type="match status" value="1"/>
</dbReference>
<proteinExistence type="predicted"/>
<dbReference type="GO" id="GO:0005634">
    <property type="term" value="C:nucleus"/>
    <property type="evidence" value="ECO:0007669"/>
    <property type="project" value="UniProtKB-SubCell"/>
</dbReference>
<name>A0A2I0AUQ6_9ASPA</name>
<evidence type="ECO:0000313" key="10">
    <source>
        <dbReference type="Proteomes" id="UP000236161"/>
    </source>
</evidence>